<dbReference type="RefSeq" id="WP_009542802.1">
    <property type="nucleotide sequence ID" value="NZ_ANHY01000031.1"/>
</dbReference>
<dbReference type="eggNOG" id="COG1131">
    <property type="taxonomic scope" value="Bacteria"/>
</dbReference>
<protein>
    <submittedName>
        <fullName evidence="6">Nitrous oxide reductase maturation protein NosF (ATPase)</fullName>
    </submittedName>
</protein>
<organism evidence="6 7">
    <name type="scientific">Caenispirillum salinarum AK4</name>
    <dbReference type="NCBI Taxonomy" id="1238182"/>
    <lineage>
        <taxon>Bacteria</taxon>
        <taxon>Pseudomonadati</taxon>
        <taxon>Pseudomonadota</taxon>
        <taxon>Alphaproteobacteria</taxon>
        <taxon>Rhodospirillales</taxon>
        <taxon>Novispirillaceae</taxon>
        <taxon>Caenispirillum</taxon>
    </lineage>
</organism>
<dbReference type="PROSITE" id="PS00211">
    <property type="entry name" value="ABC_TRANSPORTER_1"/>
    <property type="match status" value="1"/>
</dbReference>
<comment type="similarity">
    <text evidence="1">Belongs to the ABC transporter superfamily.</text>
</comment>
<keyword evidence="4" id="KW-0067">ATP-binding</keyword>
<keyword evidence="7" id="KW-1185">Reference proteome</keyword>
<dbReference type="Proteomes" id="UP000009881">
    <property type="component" value="Unassembled WGS sequence"/>
</dbReference>
<dbReference type="Gene3D" id="3.40.50.300">
    <property type="entry name" value="P-loop containing nucleotide triphosphate hydrolases"/>
    <property type="match status" value="1"/>
</dbReference>
<evidence type="ECO:0000256" key="1">
    <source>
        <dbReference type="ARBA" id="ARBA00005417"/>
    </source>
</evidence>
<evidence type="ECO:0000313" key="7">
    <source>
        <dbReference type="Proteomes" id="UP000009881"/>
    </source>
</evidence>
<dbReference type="CDD" id="cd03230">
    <property type="entry name" value="ABC_DR_subfamily_A"/>
    <property type="match status" value="1"/>
</dbReference>
<dbReference type="PANTHER" id="PTHR43335:SF4">
    <property type="entry name" value="ABC TRANSPORTER, ATP-BINDING PROTEIN"/>
    <property type="match status" value="1"/>
</dbReference>
<evidence type="ECO:0000256" key="4">
    <source>
        <dbReference type="ARBA" id="ARBA00022840"/>
    </source>
</evidence>
<accession>K9HC64</accession>
<dbReference type="AlphaFoldDB" id="K9HC64"/>
<comment type="caution">
    <text evidence="6">The sequence shown here is derived from an EMBL/GenBank/DDBJ whole genome shotgun (WGS) entry which is preliminary data.</text>
</comment>
<evidence type="ECO:0000313" key="6">
    <source>
        <dbReference type="EMBL" id="EKV26376.1"/>
    </source>
</evidence>
<dbReference type="InterPro" id="IPR003439">
    <property type="entry name" value="ABC_transporter-like_ATP-bd"/>
</dbReference>
<dbReference type="PROSITE" id="PS50893">
    <property type="entry name" value="ABC_TRANSPORTER_2"/>
    <property type="match status" value="1"/>
</dbReference>
<dbReference type="SUPFAM" id="SSF52540">
    <property type="entry name" value="P-loop containing nucleoside triphosphate hydrolases"/>
    <property type="match status" value="1"/>
</dbReference>
<dbReference type="PANTHER" id="PTHR43335">
    <property type="entry name" value="ABC TRANSPORTER, ATP-BINDING PROTEIN"/>
    <property type="match status" value="1"/>
</dbReference>
<evidence type="ECO:0000259" key="5">
    <source>
        <dbReference type="PROSITE" id="PS50893"/>
    </source>
</evidence>
<dbReference type="GO" id="GO:0005524">
    <property type="term" value="F:ATP binding"/>
    <property type="evidence" value="ECO:0007669"/>
    <property type="project" value="UniProtKB-KW"/>
</dbReference>
<dbReference type="STRING" id="1238182.C882_2811"/>
<feature type="domain" description="ABC transporter" evidence="5">
    <location>
        <begin position="8"/>
        <end position="232"/>
    </location>
</feature>
<dbReference type="OrthoDB" id="9778547at2"/>
<dbReference type="EMBL" id="ANHY01000031">
    <property type="protein sequence ID" value="EKV26376.1"/>
    <property type="molecule type" value="Genomic_DNA"/>
</dbReference>
<sequence length="312" mass="32615">MTDTRDAICLEGLTKRYGAFTAVDGLSLAVPEGEFLALLGHNGAGKTTLMKMLLGLTRPSAGQLSVLGTQGGGAAARRAVGFLPENVSFTGGSTGREALAFYARLKGAPKAQVAELLEVVGLTDAAAKPVRTYSKGMRQRLGLAQALLGDPRLLLLDEPTTGLDPMLRQAFFTILKDMKARGVTILLSSHVLTELQLRTDRIAIMRGGRLVACDTLHGLQEAAGLPVRIRVRVPEGGAQRAADRVGAGATVLGANGRSVELGVPVAAKMEALRQLSCGPDGTVEDLDVLPPSLEDVYAHFGGPAAPDEETLS</sequence>
<dbReference type="Pfam" id="PF00005">
    <property type="entry name" value="ABC_tran"/>
    <property type="match status" value="1"/>
</dbReference>
<dbReference type="InterPro" id="IPR003593">
    <property type="entry name" value="AAA+_ATPase"/>
</dbReference>
<evidence type="ECO:0000256" key="2">
    <source>
        <dbReference type="ARBA" id="ARBA00022448"/>
    </source>
</evidence>
<proteinExistence type="inferred from homology"/>
<reference evidence="6 7" key="1">
    <citation type="journal article" date="2013" name="Genome Announc.">
        <title>Draft Genome Sequence of an Alphaproteobacterium, Caenispirillum salinarum AK4(T), Isolated from a Solar Saltern.</title>
        <authorList>
            <person name="Khatri I."/>
            <person name="Singh A."/>
            <person name="Korpole S."/>
            <person name="Pinnaka A.K."/>
            <person name="Subramanian S."/>
        </authorList>
    </citation>
    <scope>NUCLEOTIDE SEQUENCE [LARGE SCALE GENOMIC DNA]</scope>
    <source>
        <strain evidence="6 7">AK4</strain>
    </source>
</reference>
<dbReference type="InterPro" id="IPR027417">
    <property type="entry name" value="P-loop_NTPase"/>
</dbReference>
<dbReference type="GO" id="GO:0016887">
    <property type="term" value="F:ATP hydrolysis activity"/>
    <property type="evidence" value="ECO:0007669"/>
    <property type="project" value="InterPro"/>
</dbReference>
<dbReference type="SMART" id="SM00382">
    <property type="entry name" value="AAA"/>
    <property type="match status" value="1"/>
</dbReference>
<name>K9HC64_9PROT</name>
<dbReference type="PATRIC" id="fig|1238182.3.peg.4362"/>
<evidence type="ECO:0000256" key="3">
    <source>
        <dbReference type="ARBA" id="ARBA00022741"/>
    </source>
</evidence>
<keyword evidence="3" id="KW-0547">Nucleotide-binding</keyword>
<dbReference type="InterPro" id="IPR017871">
    <property type="entry name" value="ABC_transporter-like_CS"/>
</dbReference>
<keyword evidence="2" id="KW-0813">Transport</keyword>
<gene>
    <name evidence="6" type="ORF">C882_2811</name>
</gene>